<feature type="transmembrane region" description="Helical" evidence="1">
    <location>
        <begin position="294"/>
        <end position="315"/>
    </location>
</feature>
<name>A0A836MC95_GLAPU</name>
<feature type="transmembrane region" description="Helical" evidence="1">
    <location>
        <begin position="69"/>
        <end position="90"/>
    </location>
</feature>
<keyword evidence="1" id="KW-1133">Transmembrane helix</keyword>
<feature type="transmembrane region" description="Helical" evidence="1">
    <location>
        <begin position="102"/>
        <end position="124"/>
    </location>
</feature>
<protein>
    <recommendedName>
        <fullName evidence="4">Wzy</fullName>
    </recommendedName>
</protein>
<keyword evidence="1" id="KW-0812">Transmembrane</keyword>
<comment type="caution">
    <text evidence="2">The sequence shown here is derived from an EMBL/GenBank/DDBJ whole genome shotgun (WGS) entry which is preliminary data.</text>
</comment>
<evidence type="ECO:0000256" key="1">
    <source>
        <dbReference type="SAM" id="Phobius"/>
    </source>
</evidence>
<accession>A0A836MC95</accession>
<dbReference type="Proteomes" id="UP000027036">
    <property type="component" value="Unassembled WGS sequence"/>
</dbReference>
<proteinExistence type="predicted"/>
<gene>
    <name evidence="2" type="ORF">HPS10_07405</name>
</gene>
<feature type="transmembrane region" description="Helical" evidence="1">
    <location>
        <begin position="184"/>
        <end position="207"/>
    </location>
</feature>
<evidence type="ECO:0008006" key="4">
    <source>
        <dbReference type="Google" id="ProtNLM"/>
    </source>
</evidence>
<dbReference type="EMBL" id="JDSO01000095">
    <property type="protein sequence ID" value="KDB46783.1"/>
    <property type="molecule type" value="Genomic_DNA"/>
</dbReference>
<feature type="transmembrane region" description="Helical" evidence="1">
    <location>
        <begin position="37"/>
        <end position="57"/>
    </location>
</feature>
<feature type="transmembrane region" description="Helical" evidence="1">
    <location>
        <begin position="6"/>
        <end position="30"/>
    </location>
</feature>
<reference evidence="2 3" key="1">
    <citation type="submission" date="2014-02" db="EMBL/GenBank/DDBJ databases">
        <title>Comparative genomics of Haemophilus parasuis isolated from pig lungs.</title>
        <authorList>
            <person name="Kittichotirat W."/>
            <person name="Bumgarner R.E."/>
            <person name="Lawrence P."/>
        </authorList>
    </citation>
    <scope>NUCLEOTIDE SEQUENCE [LARGE SCALE GENOMIC DNA]</scope>
    <source>
        <strain evidence="2 3">HPS10</strain>
    </source>
</reference>
<feature type="transmembrane region" description="Helical" evidence="1">
    <location>
        <begin position="219"/>
        <end position="236"/>
    </location>
</feature>
<dbReference type="RefSeq" id="WP_035493563.1">
    <property type="nucleotide sequence ID" value="NZ_JDSO01000095.1"/>
</dbReference>
<evidence type="ECO:0000313" key="3">
    <source>
        <dbReference type="Proteomes" id="UP000027036"/>
    </source>
</evidence>
<sequence length="364" mass="42360">MNIVMPFLFILGVSIINFGLLTIIFSALILLGGKRLLLRYSLSECCIYIIFIGYLIIGWKFFEDSNDKLYLISFLYFCIAVIFAKIFLGFERVYYIKAIEYFIYFYIAIIILQYILFFTFKIYLDFHNIITLGEYHSRIDSNTISSLGMIRATGLSIEPSNASSTIAYLICLYFVLEDNISKKYLILSPAITLSFTSILVFIPVYFFSILSGSFKKNSILYLLLGCIVLYIGYIILEYRLSYDDYDAISFRSLIIYFLLESNWVNLLIGHGIYMSEIPIQLGNYTLYHSNIRDAGLFFNLIFSFGIPITVIFYYIFLKKLFSISILSAVLFVALGMLKFDYMQPIFWFVISIIATYKPNNLRRY</sequence>
<dbReference type="AlphaFoldDB" id="A0A836MC95"/>
<organism evidence="2 3">
    <name type="scientific">Glaesserella parasuis HPS10</name>
    <dbReference type="NCBI Taxonomy" id="1450514"/>
    <lineage>
        <taxon>Bacteria</taxon>
        <taxon>Pseudomonadati</taxon>
        <taxon>Pseudomonadota</taxon>
        <taxon>Gammaproteobacteria</taxon>
        <taxon>Pasteurellales</taxon>
        <taxon>Pasteurellaceae</taxon>
        <taxon>Glaesserella</taxon>
    </lineage>
</organism>
<evidence type="ECO:0000313" key="2">
    <source>
        <dbReference type="EMBL" id="KDB46783.1"/>
    </source>
</evidence>
<keyword evidence="1" id="KW-0472">Membrane</keyword>
<feature type="transmembrane region" description="Helical" evidence="1">
    <location>
        <begin position="248"/>
        <end position="273"/>
    </location>
</feature>